<feature type="domain" description="Neutral/alkaline non-lysosomal ceramidase N-terminal" evidence="5">
    <location>
        <begin position="392"/>
        <end position="586"/>
    </location>
</feature>
<name>S3V9I8_9LEPT</name>
<dbReference type="AlphaFoldDB" id="S3V9I8"/>
<dbReference type="GO" id="GO:0046512">
    <property type="term" value="P:sphingosine biosynthetic process"/>
    <property type="evidence" value="ECO:0007669"/>
    <property type="project" value="TreeGrafter"/>
</dbReference>
<evidence type="ECO:0000256" key="3">
    <source>
        <dbReference type="RuleBase" id="RU366019"/>
    </source>
</evidence>
<dbReference type="STRING" id="1193011.LEP1GSC058_3095"/>
<comment type="caution">
    <text evidence="6">The sequence shown here is derived from an EMBL/GenBank/DDBJ whole genome shotgun (WGS) entry which is preliminary data.</text>
</comment>
<keyword evidence="2" id="KW-0479">Metal-binding</keyword>
<dbReference type="GO" id="GO:0005576">
    <property type="term" value="C:extracellular region"/>
    <property type="evidence" value="ECO:0007669"/>
    <property type="project" value="TreeGrafter"/>
</dbReference>
<evidence type="ECO:0000313" key="6">
    <source>
        <dbReference type="EMBL" id="EPG73060.1"/>
    </source>
</evidence>
<protein>
    <recommendedName>
        <fullName evidence="3">Neutral ceramidase</fullName>
        <ecNumber evidence="3">3.5.1.23</ecNumber>
    </recommendedName>
</protein>
<dbReference type="InterPro" id="IPR031329">
    <property type="entry name" value="NEUT/ALK_ceramidase_N"/>
</dbReference>
<comment type="similarity">
    <text evidence="3">Belongs to the neutral ceramidase family.</text>
</comment>
<reference evidence="6" key="1">
    <citation type="submission" date="2013-04" db="EMBL/GenBank/DDBJ databases">
        <authorList>
            <person name="Harkins D.M."/>
            <person name="Durkin A.S."/>
            <person name="Selengut J.D."/>
            <person name="Sanka R."/>
            <person name="DePew J."/>
            <person name="Purushe J."/>
            <person name="Ahmed A."/>
            <person name="van der Linden H."/>
            <person name="Goris M.G.A."/>
            <person name="Hartskeerl R.A."/>
            <person name="Vinetz J.M."/>
            <person name="Sutton G.G."/>
            <person name="Nelson W.C."/>
            <person name="Fouts D.E."/>
        </authorList>
    </citation>
    <scope>NUCLEOTIDE SEQUENCE [LARGE SCALE GENOMIC DNA]</scope>
    <source>
        <strain evidence="6">BUT 6</strain>
    </source>
</reference>
<dbReference type="EMBL" id="AKWZ02000010">
    <property type="protein sequence ID" value="EPG73060.1"/>
    <property type="molecule type" value="Genomic_DNA"/>
</dbReference>
<evidence type="ECO:0000313" key="7">
    <source>
        <dbReference type="Proteomes" id="UP000014540"/>
    </source>
</evidence>
<comment type="catalytic activity">
    <reaction evidence="3">
        <text>an N-acylsphing-4-enine + H2O = sphing-4-enine + a fatty acid</text>
        <dbReference type="Rhea" id="RHEA:20856"/>
        <dbReference type="ChEBI" id="CHEBI:15377"/>
        <dbReference type="ChEBI" id="CHEBI:28868"/>
        <dbReference type="ChEBI" id="CHEBI:52639"/>
        <dbReference type="ChEBI" id="CHEBI:57756"/>
        <dbReference type="EC" id="3.5.1.23"/>
    </reaction>
</comment>
<dbReference type="PANTHER" id="PTHR12670">
    <property type="entry name" value="CERAMIDASE"/>
    <property type="match status" value="1"/>
</dbReference>
<keyword evidence="3" id="KW-0746">Sphingolipid metabolism</keyword>
<keyword evidence="3" id="KW-0378">Hydrolase</keyword>
<dbReference type="GO" id="GO:0046514">
    <property type="term" value="P:ceramide catabolic process"/>
    <property type="evidence" value="ECO:0007669"/>
    <property type="project" value="InterPro"/>
</dbReference>
<dbReference type="Pfam" id="PF04734">
    <property type="entry name" value="Ceramidase_alk"/>
    <property type="match status" value="2"/>
</dbReference>
<dbReference type="GO" id="GO:0017040">
    <property type="term" value="F:N-acylsphingosine amidohydrolase activity"/>
    <property type="evidence" value="ECO:0007669"/>
    <property type="project" value="UniProtKB-UniRule"/>
</dbReference>
<keyword evidence="4" id="KW-1133">Transmembrane helix</keyword>
<evidence type="ECO:0000256" key="1">
    <source>
        <dbReference type="PIRSR" id="PIRSR606823-1"/>
    </source>
</evidence>
<feature type="domain" description="Neutral/alkaline non-lysosomal ceramidase N-terminal" evidence="5">
    <location>
        <begin position="123"/>
        <end position="383"/>
    </location>
</feature>
<dbReference type="PANTHER" id="PTHR12670:SF1">
    <property type="entry name" value="NEUTRAL CERAMIDASE"/>
    <property type="match status" value="1"/>
</dbReference>
<accession>S3V9I8</accession>
<dbReference type="GO" id="GO:0046872">
    <property type="term" value="F:metal ion binding"/>
    <property type="evidence" value="ECO:0007669"/>
    <property type="project" value="UniProtKB-KW"/>
</dbReference>
<dbReference type="InterPro" id="IPR006823">
    <property type="entry name" value="Ceramidase_alk"/>
</dbReference>
<keyword evidence="7" id="KW-1185">Reference proteome</keyword>
<dbReference type="GO" id="GO:0042759">
    <property type="term" value="P:long-chain fatty acid biosynthetic process"/>
    <property type="evidence" value="ECO:0007669"/>
    <property type="project" value="TreeGrafter"/>
</dbReference>
<evidence type="ECO:0000256" key="4">
    <source>
        <dbReference type="SAM" id="Phobius"/>
    </source>
</evidence>
<proteinExistence type="inferred from homology"/>
<feature type="binding site" evidence="2">
    <location>
        <position position="330"/>
    </location>
    <ligand>
        <name>Zn(2+)</name>
        <dbReference type="ChEBI" id="CHEBI:29105"/>
    </ligand>
</feature>
<evidence type="ECO:0000259" key="5">
    <source>
        <dbReference type="Pfam" id="PF04734"/>
    </source>
</evidence>
<sequence length="746" mass="83778">MVISFSLKILVKTVFLFSLLKPESAHFLDGYNWFVSRFRILLEIESPCRILILMIARTSFNIVEKPTPGGGMNAVQNKKRKRWLAIAVIIQIALLLLACGSTAQYKITYKKPDMSSKTKGLVAGVSKIDLTPPPGMPLAGYSMLAETEKGFRTRIYARVFYIKKDANDPVVLIQSDLLSGSLLIHHLLAERLTSTTDISFGGIVFAGTHTHSAPANFYDNNFYNEFASNKPGFDKAWTEFVLDRLTIAVQEAYKSARPAKIGSGKTLVWGLTRNRSLDAYRANKNSGFTELKPEIQYQTINPELIMIRIDAQDKDGKFKPLGAFSTFSVHGTTIPDSTEVVNADVFAYPERMLEKKIRIDYKPSWDPIHALNNSTHGDNSPDYRESMQGFIESKRIGEAIGKRALDLFDSIGASLHSDANVSFNSKEVDVYEEPKFGEAEICDRPYVGTALTGGAEDGQTPILFWAPFFAEGWPRWFFTGGCQGHKRIVGFKYLQPIVLPKSKFPHKLLFQSVRVGDTLLLPLPFEVTKESGRRFVEAAVQANGSIKNASVISCANGYFGYVTTPEEYTRQHYEGGHTLFGPGTQPFLQAHLVDLTKNLPSSGGKESFPSSWEYELDAKDHYPSMKSFSGSREIVKIPQLVLAEENSEKHWVFRYRDVGPSKISLHDTLVSIEYKDEGHEWKPLLSDGEIVNDRGVDIEVKKIGNTGDGMAIYEVRWYNPEQIGKRKYRFSIRPRENLGEFVSPEF</sequence>
<feature type="binding site" evidence="2">
    <location>
        <position position="561"/>
    </location>
    <ligand>
        <name>Zn(2+)</name>
        <dbReference type="ChEBI" id="CHEBI:29105"/>
    </ligand>
</feature>
<feature type="binding site" evidence="2">
    <location>
        <position position="526"/>
    </location>
    <ligand>
        <name>Zn(2+)</name>
        <dbReference type="ChEBI" id="CHEBI:29105"/>
    </ligand>
</feature>
<dbReference type="GO" id="GO:0016020">
    <property type="term" value="C:membrane"/>
    <property type="evidence" value="ECO:0007669"/>
    <property type="project" value="GOC"/>
</dbReference>
<keyword evidence="4" id="KW-0812">Transmembrane</keyword>
<feature type="active site" description="Nucleophile" evidence="1">
    <location>
        <position position="380"/>
    </location>
</feature>
<keyword evidence="3" id="KW-0443">Lipid metabolism</keyword>
<gene>
    <name evidence="6" type="ORF">LEP1GSC058_3095</name>
</gene>
<organism evidence="6 7">
    <name type="scientific">Leptospira fainei serovar Hurstbridge str. BUT 6</name>
    <dbReference type="NCBI Taxonomy" id="1193011"/>
    <lineage>
        <taxon>Bacteria</taxon>
        <taxon>Pseudomonadati</taxon>
        <taxon>Spirochaetota</taxon>
        <taxon>Spirochaetia</taxon>
        <taxon>Leptospirales</taxon>
        <taxon>Leptospiraceae</taxon>
        <taxon>Leptospira</taxon>
    </lineage>
</organism>
<feature type="transmembrane region" description="Helical" evidence="4">
    <location>
        <begin position="83"/>
        <end position="105"/>
    </location>
</feature>
<comment type="cofactor">
    <cofactor evidence="2">
        <name>Zn(2+)</name>
        <dbReference type="ChEBI" id="CHEBI:29105"/>
    </cofactor>
    <text evidence="2">Binds 1 zinc ion per subunit.</text>
</comment>
<dbReference type="EC" id="3.5.1.23" evidence="3"/>
<feature type="binding site" evidence="2">
    <location>
        <position position="209"/>
    </location>
    <ligand>
        <name>Zn(2+)</name>
        <dbReference type="ChEBI" id="CHEBI:29105"/>
    </ligand>
</feature>
<evidence type="ECO:0000256" key="2">
    <source>
        <dbReference type="PIRSR" id="PIRSR606823-2"/>
    </source>
</evidence>
<dbReference type="Proteomes" id="UP000014540">
    <property type="component" value="Unassembled WGS sequence"/>
</dbReference>
<keyword evidence="4" id="KW-0472">Membrane</keyword>
<keyword evidence="2" id="KW-0862">Zinc</keyword>